<reference evidence="1 2" key="1">
    <citation type="submission" date="2016-11" db="EMBL/GenBank/DDBJ databases">
        <authorList>
            <person name="Jaros S."/>
            <person name="Januszkiewicz K."/>
            <person name="Wedrychowicz H."/>
        </authorList>
    </citation>
    <scope>NUCLEOTIDE SEQUENCE [LARGE SCALE GENOMIC DNA]</scope>
    <source>
        <strain evidence="1 2">DSM 14501</strain>
    </source>
</reference>
<dbReference type="AlphaFoldDB" id="A0A1M6S070"/>
<gene>
    <name evidence="1" type="ORF">SAMN02745883_01913</name>
</gene>
<dbReference type="GO" id="GO:0016829">
    <property type="term" value="F:lyase activity"/>
    <property type="evidence" value="ECO:0007669"/>
    <property type="project" value="UniProtKB-KW"/>
</dbReference>
<name>A0A1M6S070_9FIRM</name>
<dbReference type="SUPFAM" id="SSF53067">
    <property type="entry name" value="Actin-like ATPase domain"/>
    <property type="match status" value="1"/>
</dbReference>
<keyword evidence="1" id="KW-0456">Lyase</keyword>
<dbReference type="Gene3D" id="3.30.420.40">
    <property type="match status" value="1"/>
</dbReference>
<sequence>MSFWPLLFREGGTGLKEDILSVGIDIGTSTTQLVFSRITVENTASIGSVPRIKIIDKKIIYKSDIYFTPLRSLKKIDGIEIRKIIEREYAKAGIRPKDVNTGAVIITGETARKENAREVLDILSSFAGDFVVATAGPDLEGIIAGKGAGAAQISKERGVSVVNLDIGGGTTNIAVFKNGEAIDTACLDIGGRLIRLNKDTLEVIYVSSKLKLLAQSIGLNIFEGKRLTLQELNKLAVRMVEILEEVIGIKAKSPELNLMLTNHDLRRNYDIDYISFSGGVAGCIYGADRIDLFEYGDIGIILGQTIKKSNLVRKKNMIKSVETIRATVVGAGSHTTDISGSTITFDERVLPLKNIPILKLSDEDEKLPLRKLAGAIANKLKWFKLENEKQQVALAIKGVKNVSFETIQELSKCIIEGMNEILERNLPLIVIVENDIAKVLGQTLKAQLGYKKDVVCIDSVKVENGDYIDIGNSIANGKVVPVIVKTLLFSY</sequence>
<dbReference type="Proteomes" id="UP000184082">
    <property type="component" value="Unassembled WGS sequence"/>
</dbReference>
<dbReference type="InterPro" id="IPR043129">
    <property type="entry name" value="ATPase_NBD"/>
</dbReference>
<dbReference type="PANTHER" id="PTHR32432:SF13">
    <property type="entry name" value="ETHANOLAMINE AMMONIA-LYASE REACTIVASE EUTA"/>
    <property type="match status" value="1"/>
</dbReference>
<evidence type="ECO:0000313" key="2">
    <source>
        <dbReference type="Proteomes" id="UP000184082"/>
    </source>
</evidence>
<dbReference type="PANTHER" id="PTHR32432">
    <property type="entry name" value="CELL DIVISION PROTEIN FTSA-RELATED"/>
    <property type="match status" value="1"/>
</dbReference>
<dbReference type="InterPro" id="IPR050696">
    <property type="entry name" value="FtsA/MreB"/>
</dbReference>
<dbReference type="InterPro" id="IPR009377">
    <property type="entry name" value="EutA"/>
</dbReference>
<organism evidence="1 2">
    <name type="scientific">Caminicella sporogenes DSM 14501</name>
    <dbReference type="NCBI Taxonomy" id="1121266"/>
    <lineage>
        <taxon>Bacteria</taxon>
        <taxon>Bacillati</taxon>
        <taxon>Bacillota</taxon>
        <taxon>Clostridia</taxon>
        <taxon>Peptostreptococcales</taxon>
        <taxon>Caminicellaceae</taxon>
        <taxon>Caminicella</taxon>
    </lineage>
</organism>
<dbReference type="Pfam" id="PF06277">
    <property type="entry name" value="EutA"/>
    <property type="match status" value="1"/>
</dbReference>
<proteinExistence type="predicted"/>
<dbReference type="STRING" id="1121266.SAMN02745883_01913"/>
<protein>
    <submittedName>
        <fullName evidence="1">Reactivating factor of Adenosylcobalamin-dependent ethanolamine ammonia lyase</fullName>
    </submittedName>
</protein>
<dbReference type="EMBL" id="FRAJ01000016">
    <property type="protein sequence ID" value="SHK38111.1"/>
    <property type="molecule type" value="Genomic_DNA"/>
</dbReference>
<dbReference type="NCBIfam" id="NF007992">
    <property type="entry name" value="PRK10719.1-3"/>
    <property type="match status" value="1"/>
</dbReference>
<evidence type="ECO:0000313" key="1">
    <source>
        <dbReference type="EMBL" id="SHK38111.1"/>
    </source>
</evidence>
<accession>A0A1M6S070</accession>
<keyword evidence="2" id="KW-1185">Reference proteome</keyword>
<dbReference type="PIRSF" id="PIRSF012293">
    <property type="entry name" value="EutA"/>
    <property type="match status" value="1"/>
</dbReference>